<sequence length="104" mass="12100">MAVRFTDSQVHWELRVWRDEQLDNLMRCGAFEDRCVSRPKRPRARAKDAPFATSPMVPSYSSFLIPNSSLLTPHSTQNTMQRPSDSTCYTPFNKPFSFKIHYLT</sequence>
<name>A0A9R1U3B6_9HYME</name>
<accession>A0A9R1U3B6</accession>
<dbReference type="Proteomes" id="UP000694866">
    <property type="component" value="Unplaced"/>
</dbReference>
<gene>
    <name evidence="2" type="primary">LOC105268027</name>
</gene>
<organism evidence="1 2">
    <name type="scientific">Fopius arisanus</name>
    <dbReference type="NCBI Taxonomy" id="64838"/>
    <lineage>
        <taxon>Eukaryota</taxon>
        <taxon>Metazoa</taxon>
        <taxon>Ecdysozoa</taxon>
        <taxon>Arthropoda</taxon>
        <taxon>Hexapoda</taxon>
        <taxon>Insecta</taxon>
        <taxon>Pterygota</taxon>
        <taxon>Neoptera</taxon>
        <taxon>Endopterygota</taxon>
        <taxon>Hymenoptera</taxon>
        <taxon>Apocrita</taxon>
        <taxon>Ichneumonoidea</taxon>
        <taxon>Braconidae</taxon>
        <taxon>Opiinae</taxon>
        <taxon>Fopius</taxon>
    </lineage>
</organism>
<proteinExistence type="predicted"/>
<keyword evidence="1" id="KW-1185">Reference proteome</keyword>
<dbReference type="GeneID" id="105268027"/>
<reference evidence="2" key="1">
    <citation type="submission" date="2025-08" db="UniProtKB">
        <authorList>
            <consortium name="RefSeq"/>
        </authorList>
    </citation>
    <scope>IDENTIFICATION</scope>
    <source>
        <strain evidence="2">USDA-PBARC FA_bdor</strain>
        <tissue evidence="2">Whole organism</tissue>
    </source>
</reference>
<protein>
    <submittedName>
        <fullName evidence="2">Uncharacterized protein</fullName>
    </submittedName>
</protein>
<dbReference type="RefSeq" id="XP_011305562.1">
    <property type="nucleotide sequence ID" value="XM_011307260.1"/>
</dbReference>
<dbReference type="KEGG" id="fas:105268027"/>
<dbReference type="AlphaFoldDB" id="A0A9R1U3B6"/>
<evidence type="ECO:0000313" key="2">
    <source>
        <dbReference type="RefSeq" id="XP_011305562.1"/>
    </source>
</evidence>
<evidence type="ECO:0000313" key="1">
    <source>
        <dbReference type="Proteomes" id="UP000694866"/>
    </source>
</evidence>